<evidence type="ECO:0000313" key="3">
    <source>
        <dbReference type="EMBL" id="KAJ4459349.1"/>
    </source>
</evidence>
<dbReference type="PANTHER" id="PTHR30337">
    <property type="entry name" value="COMPONENT OF ATP-DEPENDENT DSDNA EXONUCLEASE"/>
    <property type="match status" value="1"/>
</dbReference>
<gene>
    <name evidence="3" type="ORF">PAPYR_4647</name>
</gene>
<dbReference type="EMBL" id="JAPMOS010000020">
    <property type="protein sequence ID" value="KAJ4459349.1"/>
    <property type="molecule type" value="Genomic_DNA"/>
</dbReference>
<comment type="caution">
    <text evidence="3">The sequence shown here is derived from an EMBL/GenBank/DDBJ whole genome shotgun (WGS) entry which is preliminary data.</text>
</comment>
<protein>
    <recommendedName>
        <fullName evidence="2">Calcineurin-like phosphoesterase domain-containing protein</fullName>
    </recommendedName>
</protein>
<keyword evidence="4" id="KW-1185">Reference proteome</keyword>
<reference evidence="3" key="1">
    <citation type="journal article" date="2022" name="bioRxiv">
        <title>Genomics of Preaxostyla Flagellates Illuminates Evolutionary Transitions and the Path Towards Mitochondrial Loss.</title>
        <authorList>
            <person name="Novak L.V.F."/>
            <person name="Treitli S.C."/>
            <person name="Pyrih J."/>
            <person name="Halakuc P."/>
            <person name="Pipaliya S.V."/>
            <person name="Vacek V."/>
            <person name="Brzon O."/>
            <person name="Soukal P."/>
            <person name="Eme L."/>
            <person name="Dacks J.B."/>
            <person name="Karnkowska A."/>
            <person name="Elias M."/>
            <person name="Hampl V."/>
        </authorList>
    </citation>
    <scope>NUCLEOTIDE SEQUENCE</scope>
    <source>
        <strain evidence="3">RCP-MX</strain>
    </source>
</reference>
<proteinExistence type="predicted"/>
<dbReference type="InterPro" id="IPR050535">
    <property type="entry name" value="DNA_Repair-Maintenance_Comp"/>
</dbReference>
<organism evidence="3 4">
    <name type="scientific">Paratrimastix pyriformis</name>
    <dbReference type="NCBI Taxonomy" id="342808"/>
    <lineage>
        <taxon>Eukaryota</taxon>
        <taxon>Metamonada</taxon>
        <taxon>Preaxostyla</taxon>
        <taxon>Paratrimastigidae</taxon>
        <taxon>Paratrimastix</taxon>
    </lineage>
</organism>
<evidence type="ECO:0000259" key="2">
    <source>
        <dbReference type="Pfam" id="PF00149"/>
    </source>
</evidence>
<dbReference type="InterPro" id="IPR029052">
    <property type="entry name" value="Metallo-depent_PP-like"/>
</dbReference>
<dbReference type="InterPro" id="IPR004843">
    <property type="entry name" value="Calcineurin-like_PHP"/>
</dbReference>
<accession>A0ABQ8UPU3</accession>
<dbReference type="SUPFAM" id="SSF56300">
    <property type="entry name" value="Metallo-dependent phosphatases"/>
    <property type="match status" value="1"/>
</dbReference>
<dbReference type="Gene3D" id="3.60.21.10">
    <property type="match status" value="1"/>
</dbReference>
<evidence type="ECO:0000313" key="4">
    <source>
        <dbReference type="Proteomes" id="UP001141327"/>
    </source>
</evidence>
<name>A0ABQ8UPU3_9EUKA</name>
<feature type="domain" description="Calcineurin-like phosphoesterase" evidence="2">
    <location>
        <begin position="97"/>
        <end position="260"/>
    </location>
</feature>
<dbReference type="Proteomes" id="UP001141327">
    <property type="component" value="Unassembled WGS sequence"/>
</dbReference>
<evidence type="ECO:0000256" key="1">
    <source>
        <dbReference type="SAM" id="MobiDB-lite"/>
    </source>
</evidence>
<feature type="compositionally biased region" description="Pro residues" evidence="1">
    <location>
        <begin position="366"/>
        <end position="376"/>
    </location>
</feature>
<feature type="region of interest" description="Disordered" evidence="1">
    <location>
        <begin position="342"/>
        <end position="376"/>
    </location>
</feature>
<sequence length="376" mass="42125">MMRDDLHAETDLETQPQRRRMMCGVVCADSLQCHRFFCHVPAKSKFWGTMMQDIQDYHPLISSAAQSPDNQGWDASIRPTASMLELPHPVGRPWNLVLISDMHFSTPERGSHFDLQDQDSIFEVMTQIVRDEKADGVIVQGDLFHHSLSDNPPLMPVFERVLTAFAVCGIPMIIMGGNHDSRVIRHYHHPLAAIAPHVQLVGHDALLLKTSKGKQTVLMHDGGNNWRMSYEQVPYFIRAIRKKNRYPPDTILLTAHTHNPCWLASELTGCLGCFHPTTLFKYGLLRETPTGDWSFQQCWRPRPSPDPARLAYFHGVMARDHPFDFLRAAMAALPPVAPLARFEATPTGSRDPSPAAGGAVAQATPSPTPPPEVARR</sequence>
<dbReference type="Pfam" id="PF00149">
    <property type="entry name" value="Metallophos"/>
    <property type="match status" value="1"/>
</dbReference>